<reference evidence="1" key="1">
    <citation type="journal article" date="2015" name="Nature">
        <title>Complex archaea that bridge the gap between prokaryotes and eukaryotes.</title>
        <authorList>
            <person name="Spang A."/>
            <person name="Saw J.H."/>
            <person name="Jorgensen S.L."/>
            <person name="Zaremba-Niedzwiedzka K."/>
            <person name="Martijn J."/>
            <person name="Lind A.E."/>
            <person name="van Eijk R."/>
            <person name="Schleper C."/>
            <person name="Guy L."/>
            <person name="Ettema T.J."/>
        </authorList>
    </citation>
    <scope>NUCLEOTIDE SEQUENCE</scope>
</reference>
<dbReference type="EMBL" id="LAZR01035266">
    <property type="protein sequence ID" value="KKL27972.1"/>
    <property type="molecule type" value="Genomic_DNA"/>
</dbReference>
<dbReference type="AlphaFoldDB" id="A0A0F9CNF0"/>
<gene>
    <name evidence="1" type="ORF">LCGC14_2379820</name>
</gene>
<accession>A0A0F9CNF0</accession>
<organism evidence="1">
    <name type="scientific">marine sediment metagenome</name>
    <dbReference type="NCBI Taxonomy" id="412755"/>
    <lineage>
        <taxon>unclassified sequences</taxon>
        <taxon>metagenomes</taxon>
        <taxon>ecological metagenomes</taxon>
    </lineage>
</organism>
<sequence length="83" mass="9898">MVKTLQEKFKITEEEKELIIERCADRFRDYVFMAAEEMTQRMVIPLWNEPYDPNVEITLNYRVSQLVADMVVILGAHRRKIHG</sequence>
<evidence type="ECO:0000313" key="1">
    <source>
        <dbReference type="EMBL" id="KKL27972.1"/>
    </source>
</evidence>
<protein>
    <submittedName>
        <fullName evidence="1">Uncharacterized protein</fullName>
    </submittedName>
</protein>
<comment type="caution">
    <text evidence="1">The sequence shown here is derived from an EMBL/GenBank/DDBJ whole genome shotgun (WGS) entry which is preliminary data.</text>
</comment>
<name>A0A0F9CNF0_9ZZZZ</name>
<proteinExistence type="predicted"/>